<protein>
    <recommendedName>
        <fullName evidence="3">Transposase</fullName>
    </recommendedName>
</protein>
<dbReference type="Proteomes" id="UP000243053">
    <property type="component" value="Unassembled WGS sequence"/>
</dbReference>
<dbReference type="NCBIfam" id="NF047593">
    <property type="entry name" value="IS66_ISAeme5_TnpA"/>
    <property type="match status" value="1"/>
</dbReference>
<proteinExistence type="predicted"/>
<dbReference type="AlphaFoldDB" id="A0A1Y5E0K1"/>
<evidence type="ECO:0008006" key="3">
    <source>
        <dbReference type="Google" id="ProtNLM"/>
    </source>
</evidence>
<name>A0A1Y5E0K1_COLPS</name>
<sequence length="98" mass="11013">MGIMRSQYQWQNIFKEQENSGLTIVGYCRQHQISTATFYACRKKLAVSQSAFIQAKITQQVKVFSNPEPICLNIGSAALTLPSTTPAPYLALLLREFI</sequence>
<gene>
    <name evidence="1" type="ORF">A9Q75_19615</name>
</gene>
<reference evidence="2" key="1">
    <citation type="journal article" date="2017" name="Proc. Natl. Acad. Sci. U.S.A.">
        <title>Simulation of Deepwater Horizon oil plume reveals substrate specialization within a complex community of hydrocarbon degraders.</title>
        <authorList>
            <person name="Hu P."/>
            <person name="Dubinsky E.A."/>
            <person name="Probst A.J."/>
            <person name="Wang J."/>
            <person name="Sieber C.M.K."/>
            <person name="Tom L.M."/>
            <person name="Gardinali P."/>
            <person name="Banfield J.F."/>
            <person name="Atlas R.M."/>
            <person name="Andersen G.L."/>
        </authorList>
    </citation>
    <scope>NUCLEOTIDE SEQUENCE [LARGE SCALE GENOMIC DNA]</scope>
</reference>
<organism evidence="1 2">
    <name type="scientific">Colwellia psychrerythraea</name>
    <name type="common">Vibrio psychroerythus</name>
    <dbReference type="NCBI Taxonomy" id="28229"/>
    <lineage>
        <taxon>Bacteria</taxon>
        <taxon>Pseudomonadati</taxon>
        <taxon>Pseudomonadota</taxon>
        <taxon>Gammaproteobacteria</taxon>
        <taxon>Alteromonadales</taxon>
        <taxon>Colwelliaceae</taxon>
        <taxon>Colwellia</taxon>
    </lineage>
</organism>
<evidence type="ECO:0000313" key="1">
    <source>
        <dbReference type="EMBL" id="OUR74946.1"/>
    </source>
</evidence>
<evidence type="ECO:0000313" key="2">
    <source>
        <dbReference type="Proteomes" id="UP000243053"/>
    </source>
</evidence>
<accession>A0A1Y5E0K1</accession>
<comment type="caution">
    <text evidence="1">The sequence shown here is derived from an EMBL/GenBank/DDBJ whole genome shotgun (WGS) entry which is preliminary data.</text>
</comment>
<dbReference type="EMBL" id="MAAF01000120">
    <property type="protein sequence ID" value="OUR74946.1"/>
    <property type="molecule type" value="Genomic_DNA"/>
</dbReference>